<dbReference type="Pfam" id="PF03401">
    <property type="entry name" value="TctC"/>
    <property type="match status" value="1"/>
</dbReference>
<protein>
    <submittedName>
        <fullName evidence="3">Tripartite-type tricarboxylate transporter receptor subunit TctC</fullName>
    </submittedName>
</protein>
<evidence type="ECO:0000313" key="4">
    <source>
        <dbReference type="Proteomes" id="UP000575083"/>
    </source>
</evidence>
<dbReference type="Gene3D" id="3.40.190.150">
    <property type="entry name" value="Bordetella uptake gene, domain 1"/>
    <property type="match status" value="1"/>
</dbReference>
<dbReference type="Gene3D" id="3.40.190.10">
    <property type="entry name" value="Periplasmic binding protein-like II"/>
    <property type="match status" value="1"/>
</dbReference>
<dbReference type="InterPro" id="IPR042100">
    <property type="entry name" value="Bug_dom1"/>
</dbReference>
<reference evidence="3 4" key="1">
    <citation type="submission" date="2020-08" db="EMBL/GenBank/DDBJ databases">
        <title>Functional genomics of gut bacteria from endangered species of beetles.</title>
        <authorList>
            <person name="Carlos-Shanley C."/>
        </authorList>
    </citation>
    <scope>NUCLEOTIDE SEQUENCE [LARGE SCALE GENOMIC DNA]</scope>
    <source>
        <strain evidence="3 4">S00198</strain>
    </source>
</reference>
<gene>
    <name evidence="3" type="ORF">HNP48_002693</name>
</gene>
<accession>A0A7X0PDX2</accession>
<comment type="similarity">
    <text evidence="1">Belongs to the UPF0065 (bug) family.</text>
</comment>
<dbReference type="PANTHER" id="PTHR42928">
    <property type="entry name" value="TRICARBOXYLATE-BINDING PROTEIN"/>
    <property type="match status" value="1"/>
</dbReference>
<dbReference type="Proteomes" id="UP000575083">
    <property type="component" value="Unassembled WGS sequence"/>
</dbReference>
<dbReference type="EMBL" id="JACHLK010000004">
    <property type="protein sequence ID" value="MBB6560021.1"/>
    <property type="molecule type" value="Genomic_DNA"/>
</dbReference>
<evidence type="ECO:0000256" key="2">
    <source>
        <dbReference type="SAM" id="SignalP"/>
    </source>
</evidence>
<proteinExistence type="inferred from homology"/>
<dbReference type="SUPFAM" id="SSF53850">
    <property type="entry name" value="Periplasmic binding protein-like II"/>
    <property type="match status" value="1"/>
</dbReference>
<feature type="signal peptide" evidence="2">
    <location>
        <begin position="1"/>
        <end position="32"/>
    </location>
</feature>
<evidence type="ECO:0000256" key="1">
    <source>
        <dbReference type="ARBA" id="ARBA00006987"/>
    </source>
</evidence>
<sequence>MMMKKMNRRLAGSMMAAAAALACALTPLGALAQDKPTLRLLVGFAPGGSVDVVARLLAERLRPLLDQPVIVENKPGAGGRLVLGEVKRAPADGNTLVLSPSGALVISPWIYKNLGYEPTQDFAPIARVATFDFAVTAGSAIPAGDIRAVMAWLKAHPDRANYGTSGPGTVPHFASVLLSQASGVPLMHVPYKGGAPAVQDLLGGQIPIMVDTASKTIEHHRAGRLRIVAVTGPARSAALPDVPTLKESGIDATAEAFFGLYGPANVPADKAKRLSDAVNEALKSPDLQARIRNLGLVPHYASGPQLAEIQAGDLKRWERPIKASGYTPD</sequence>
<name>A0A7X0PDX2_9BURK</name>
<feature type="chain" id="PRO_5031256164" evidence="2">
    <location>
        <begin position="33"/>
        <end position="329"/>
    </location>
</feature>
<dbReference type="PROSITE" id="PS51257">
    <property type="entry name" value="PROKAR_LIPOPROTEIN"/>
    <property type="match status" value="1"/>
</dbReference>
<organism evidence="3 4">
    <name type="scientific">Acidovorax soli</name>
    <dbReference type="NCBI Taxonomy" id="592050"/>
    <lineage>
        <taxon>Bacteria</taxon>
        <taxon>Pseudomonadati</taxon>
        <taxon>Pseudomonadota</taxon>
        <taxon>Betaproteobacteria</taxon>
        <taxon>Burkholderiales</taxon>
        <taxon>Comamonadaceae</taxon>
        <taxon>Acidovorax</taxon>
    </lineage>
</organism>
<keyword evidence="3" id="KW-0675">Receptor</keyword>
<dbReference type="PIRSF" id="PIRSF017082">
    <property type="entry name" value="YflP"/>
    <property type="match status" value="1"/>
</dbReference>
<dbReference type="AlphaFoldDB" id="A0A7X0PDX2"/>
<keyword evidence="4" id="KW-1185">Reference proteome</keyword>
<comment type="caution">
    <text evidence="3">The sequence shown here is derived from an EMBL/GenBank/DDBJ whole genome shotgun (WGS) entry which is preliminary data.</text>
</comment>
<dbReference type="CDD" id="cd13579">
    <property type="entry name" value="PBP2_Bug_NagM"/>
    <property type="match status" value="1"/>
</dbReference>
<dbReference type="PANTHER" id="PTHR42928:SF5">
    <property type="entry name" value="BLR1237 PROTEIN"/>
    <property type="match status" value="1"/>
</dbReference>
<dbReference type="InterPro" id="IPR005064">
    <property type="entry name" value="BUG"/>
</dbReference>
<keyword evidence="2" id="KW-0732">Signal</keyword>
<dbReference type="RefSeq" id="WP_311773824.1">
    <property type="nucleotide sequence ID" value="NZ_JACHLK010000004.1"/>
</dbReference>
<evidence type="ECO:0000313" key="3">
    <source>
        <dbReference type="EMBL" id="MBB6560021.1"/>
    </source>
</evidence>